<reference evidence="2 3" key="1">
    <citation type="submission" date="2019-07" db="EMBL/GenBank/DDBJ databases">
        <title>Whole genome shotgun sequence of Swaminathania salitolerans NBRC 104436.</title>
        <authorList>
            <person name="Hosoyama A."/>
            <person name="Uohara A."/>
            <person name="Ohji S."/>
            <person name="Ichikawa N."/>
        </authorList>
    </citation>
    <scope>NUCLEOTIDE SEQUENCE [LARGE SCALE GENOMIC DNA]</scope>
    <source>
        <strain evidence="2 3">NBRC 104436</strain>
    </source>
</reference>
<organism evidence="2 3">
    <name type="scientific">Swaminathania salitolerans</name>
    <dbReference type="NCBI Taxonomy" id="182838"/>
    <lineage>
        <taxon>Bacteria</taxon>
        <taxon>Pseudomonadati</taxon>
        <taxon>Pseudomonadota</taxon>
        <taxon>Alphaproteobacteria</taxon>
        <taxon>Acetobacterales</taxon>
        <taxon>Acetobacteraceae</taxon>
        <taxon>Swaminathania</taxon>
    </lineage>
</organism>
<sequence>MGDGAGPADSMMTGADDGIVVPHLTLSGFEGPLDLLLDLARAQKVDLARISILQIVEQYLAFVERAHRVRLELAADWLVMAAWLTWLKSRLLLPAEAEPDNEAEQAAGLLQERLRELDAIRALAAWLDDRPCLGADVFARGCAEDMTRIDRTGLRVDLPGLIGAYLAMMRRKGRRRFYAPPRPRYWTVSEAVSALQRLLNTSEVAGWQRLAILLPARDAESPRARAAAMASALVAGLEMAKTGVVELRQDACFADILLRASQKEEE</sequence>
<protein>
    <recommendedName>
        <fullName evidence="1">Segregation and condensation protein A</fullName>
    </recommendedName>
</protein>
<dbReference type="InterPro" id="IPR003768">
    <property type="entry name" value="ScpA"/>
</dbReference>
<dbReference type="AlphaFoldDB" id="A0A511BUI5"/>
<accession>A0A511BUI5</accession>
<gene>
    <name evidence="2" type="ORF">SSA02_23270</name>
</gene>
<evidence type="ECO:0000313" key="2">
    <source>
        <dbReference type="EMBL" id="GEL03164.1"/>
    </source>
</evidence>
<dbReference type="PANTHER" id="PTHR33969">
    <property type="entry name" value="SEGREGATION AND CONDENSATION PROTEIN A"/>
    <property type="match status" value="1"/>
</dbReference>
<dbReference type="EMBL" id="BJVC01000006">
    <property type="protein sequence ID" value="GEL03164.1"/>
    <property type="molecule type" value="Genomic_DNA"/>
</dbReference>
<dbReference type="Proteomes" id="UP000321405">
    <property type="component" value="Unassembled WGS sequence"/>
</dbReference>
<keyword evidence="3" id="KW-1185">Reference proteome</keyword>
<evidence type="ECO:0000313" key="3">
    <source>
        <dbReference type="Proteomes" id="UP000321405"/>
    </source>
</evidence>
<comment type="caution">
    <text evidence="2">The sequence shown here is derived from an EMBL/GenBank/DDBJ whole genome shotgun (WGS) entry which is preliminary data.</text>
</comment>
<name>A0A511BUI5_9PROT</name>
<proteinExistence type="predicted"/>
<dbReference type="Pfam" id="PF02616">
    <property type="entry name" value="SMC_ScpA"/>
    <property type="match status" value="1"/>
</dbReference>
<dbReference type="PANTHER" id="PTHR33969:SF2">
    <property type="entry name" value="SEGREGATION AND CONDENSATION PROTEIN A"/>
    <property type="match status" value="1"/>
</dbReference>
<evidence type="ECO:0000256" key="1">
    <source>
        <dbReference type="ARBA" id="ARBA00044777"/>
    </source>
</evidence>
<dbReference type="Gene3D" id="6.10.250.2410">
    <property type="match status" value="1"/>
</dbReference>